<keyword evidence="2" id="KW-0157">Chromophore</keyword>
<dbReference type="KEGG" id="cyn:Cyan7425_3168"/>
<dbReference type="InterPro" id="IPR012128">
    <property type="entry name" value="Phycobilisome_asu/bsu"/>
</dbReference>
<protein>
    <submittedName>
        <fullName evidence="4">Phycobilisome protein</fullName>
    </submittedName>
</protein>
<comment type="similarity">
    <text evidence="1">Belongs to the phycobiliprotein family.</text>
</comment>
<name>B8HN27_CYAP4</name>
<dbReference type="HOGENOM" id="CLU_137322_0_0_3"/>
<dbReference type="InterPro" id="IPR009050">
    <property type="entry name" value="Globin-like_sf"/>
</dbReference>
<dbReference type="GO" id="GO:0030089">
    <property type="term" value="C:phycobilisome"/>
    <property type="evidence" value="ECO:0007669"/>
    <property type="project" value="InterPro"/>
</dbReference>
<dbReference type="Pfam" id="PF00502">
    <property type="entry name" value="Phycobilisome"/>
    <property type="match status" value="1"/>
</dbReference>
<dbReference type="STRING" id="395961.Cyan7425_3168"/>
<gene>
    <name evidence="4" type="ordered locus">Cyan7425_3168</name>
</gene>
<dbReference type="Gene3D" id="1.10.490.20">
    <property type="entry name" value="Phycocyanins"/>
    <property type="match status" value="1"/>
</dbReference>
<dbReference type="AlphaFoldDB" id="B8HN27"/>
<accession>B8HN27</accession>
<evidence type="ECO:0000256" key="3">
    <source>
        <dbReference type="ARBA" id="ARBA00023307"/>
    </source>
</evidence>
<dbReference type="SUPFAM" id="SSF46458">
    <property type="entry name" value="Globin-like"/>
    <property type="match status" value="1"/>
</dbReference>
<evidence type="ECO:0000256" key="1">
    <source>
        <dbReference type="ARBA" id="ARBA00008182"/>
    </source>
</evidence>
<reference evidence="4" key="1">
    <citation type="submission" date="2009-01" db="EMBL/GenBank/DDBJ databases">
        <title>Complete sequence of chromosome Cyanothece sp. PCC 7425.</title>
        <authorList>
            <consortium name="US DOE Joint Genome Institute"/>
            <person name="Lucas S."/>
            <person name="Copeland A."/>
            <person name="Lapidus A."/>
            <person name="Glavina del Rio T."/>
            <person name="Dalin E."/>
            <person name="Tice H."/>
            <person name="Bruce D."/>
            <person name="Goodwin L."/>
            <person name="Pitluck S."/>
            <person name="Sims D."/>
            <person name="Meineke L."/>
            <person name="Brettin T."/>
            <person name="Detter J.C."/>
            <person name="Han C."/>
            <person name="Larimer F."/>
            <person name="Land M."/>
            <person name="Hauser L."/>
            <person name="Kyrpides N."/>
            <person name="Ovchinnikova G."/>
            <person name="Liberton M."/>
            <person name="Stoeckel J."/>
            <person name="Banerjee A."/>
            <person name="Singh A."/>
            <person name="Page L."/>
            <person name="Sato H."/>
            <person name="Zhao L."/>
            <person name="Sherman L."/>
            <person name="Pakrasi H."/>
            <person name="Richardson P."/>
        </authorList>
    </citation>
    <scope>NUCLEOTIDE SEQUENCE</scope>
    <source>
        <strain evidence="4">PCC 7425</strain>
    </source>
</reference>
<organism evidence="4">
    <name type="scientific">Cyanothece sp. (strain PCC 7425 / ATCC 29141)</name>
    <dbReference type="NCBI Taxonomy" id="395961"/>
    <lineage>
        <taxon>Bacteria</taxon>
        <taxon>Bacillati</taxon>
        <taxon>Cyanobacteriota</taxon>
        <taxon>Cyanophyceae</taxon>
        <taxon>Gomontiellales</taxon>
        <taxon>Cyanothecaceae</taxon>
        <taxon>Cyanothece</taxon>
    </lineage>
</organism>
<dbReference type="InterPro" id="IPR038719">
    <property type="entry name" value="Phycobilisome_asu/bsu_sf"/>
</dbReference>
<dbReference type="GO" id="GO:0015979">
    <property type="term" value="P:photosynthesis"/>
    <property type="evidence" value="ECO:0007669"/>
    <property type="project" value="InterPro"/>
</dbReference>
<dbReference type="eggNOG" id="ENOG5031SX7">
    <property type="taxonomic scope" value="Bacteria"/>
</dbReference>
<dbReference type="OrthoDB" id="423955at2"/>
<evidence type="ECO:0000313" key="4">
    <source>
        <dbReference type="EMBL" id="ACL45496.1"/>
    </source>
</evidence>
<proteinExistence type="inferred from homology"/>
<dbReference type="EMBL" id="CP001344">
    <property type="protein sequence ID" value="ACL45496.1"/>
    <property type="molecule type" value="Genomic_DNA"/>
</dbReference>
<dbReference type="CDD" id="cd08919">
    <property type="entry name" value="PBP-like"/>
    <property type="match status" value="1"/>
</dbReference>
<sequence>MLKSLSRLTLTADGRYATSAELAFLHQYLDSVKSRISAYEKIRNNEADIIAEIEARKEKAGPNLFQMGNHDVREICRRDMTDIIRCTVAAMLFDELEQLQNRVLLWYRTIVKAFNYERNADITYDIIQSVINSHLAEAEVAAVKPFFELDHLVLSS</sequence>
<evidence type="ECO:0000256" key="2">
    <source>
        <dbReference type="ARBA" id="ARBA00022991"/>
    </source>
</evidence>
<keyword evidence="3" id="KW-0089">Bile pigment</keyword>